<evidence type="ECO:0000256" key="3">
    <source>
        <dbReference type="ARBA" id="ARBA00022723"/>
    </source>
</evidence>
<dbReference type="Proteomes" id="UP001201161">
    <property type="component" value="Unassembled WGS sequence"/>
</dbReference>
<dbReference type="SUPFAM" id="SSF102114">
    <property type="entry name" value="Radical SAM enzymes"/>
    <property type="match status" value="1"/>
</dbReference>
<dbReference type="SMART" id="SM00729">
    <property type="entry name" value="Elp3"/>
    <property type="match status" value="1"/>
</dbReference>
<dbReference type="CDD" id="cd01335">
    <property type="entry name" value="Radical_SAM"/>
    <property type="match status" value="1"/>
</dbReference>
<dbReference type="RefSeq" id="WP_236401743.1">
    <property type="nucleotide sequence ID" value="NZ_JAKJHZ010000006.1"/>
</dbReference>
<keyword evidence="2" id="KW-0949">S-adenosyl-L-methionine</keyword>
<protein>
    <submittedName>
        <fullName evidence="8">B12-binding domain-containing radical SAM protein</fullName>
    </submittedName>
</protein>
<dbReference type="PANTHER" id="PTHR43409">
    <property type="entry name" value="ANAEROBIC MAGNESIUM-PROTOPORPHYRIN IX MONOMETHYL ESTER CYCLASE-RELATED"/>
    <property type="match status" value="1"/>
</dbReference>
<dbReference type="PROSITE" id="PS51332">
    <property type="entry name" value="B12_BINDING"/>
    <property type="match status" value="1"/>
</dbReference>
<name>A0ABS9HD00_9ACTN</name>
<evidence type="ECO:0000256" key="5">
    <source>
        <dbReference type="ARBA" id="ARBA00023014"/>
    </source>
</evidence>
<dbReference type="Pfam" id="PF04055">
    <property type="entry name" value="Radical_SAM"/>
    <property type="match status" value="1"/>
</dbReference>
<evidence type="ECO:0000256" key="2">
    <source>
        <dbReference type="ARBA" id="ARBA00022691"/>
    </source>
</evidence>
<sequence length="446" mass="49554">MNTAAEVGTVLLVHPGIYNDFNPLAFPPWGALSVASHLRAHDINTVVADLNGQDIYASMTALLREHAPAVVGFTCKLGLAARRFREAVECVRRERGDDVRIVAGGPLVSTYPDPLHPLWDSVDNLLLGDGESALLTLLTDPEGANHSAHSEVDLNEVGWGMWWPELGDYVRPAEYWPNMNARGMHVASARGCTRRCTFCYLNTHVPGKRFRYVGAERLFDRLIDLRETFNTTGYYFVDDCFIDRGQHRLNDFIEVNRSHGNPFVYGCDVQLPDLADPATLERMHTSGFRCLYLGIEAASPAVRKSLGKGSVREPVETLVNRALDMGFLIRASIGIGWPGETLEEMKATVDLIGRVDRLAFDAYKFFPLPGTPLGESAYWAARRDMALTKDQLLEDSYADYSEFNANYSGVPDAELEEVWGHMLDLEQSRLAAYAATPMFPPPPPAT</sequence>
<dbReference type="SFLD" id="SFLDS00029">
    <property type="entry name" value="Radical_SAM"/>
    <property type="match status" value="1"/>
</dbReference>
<reference evidence="8 9" key="1">
    <citation type="submission" date="2022-01" db="EMBL/GenBank/DDBJ databases">
        <title>Nocardioides sp. nov., an actinomycete isolated from mining soil.</title>
        <authorList>
            <person name="Liu L."/>
        </authorList>
    </citation>
    <scope>NUCLEOTIDE SEQUENCE [LARGE SCALE GENOMIC DNA]</scope>
    <source>
        <strain evidence="8 9">KLBMP 9356</strain>
    </source>
</reference>
<gene>
    <name evidence="8" type="ORF">L2K70_10275</name>
</gene>
<keyword evidence="4" id="KW-0408">Iron</keyword>
<dbReference type="InterPro" id="IPR006638">
    <property type="entry name" value="Elp3/MiaA/NifB-like_rSAM"/>
</dbReference>
<dbReference type="InterPro" id="IPR051198">
    <property type="entry name" value="BchE-like"/>
</dbReference>
<accession>A0ABS9HD00</accession>
<dbReference type="Gene3D" id="3.40.50.280">
    <property type="entry name" value="Cobalamin-binding domain"/>
    <property type="match status" value="1"/>
</dbReference>
<evidence type="ECO:0000313" key="8">
    <source>
        <dbReference type="EMBL" id="MCF6377991.1"/>
    </source>
</evidence>
<proteinExistence type="predicted"/>
<evidence type="ECO:0000259" key="6">
    <source>
        <dbReference type="PROSITE" id="PS51332"/>
    </source>
</evidence>
<keyword evidence="5" id="KW-0411">Iron-sulfur</keyword>
<organism evidence="8 9">
    <name type="scientific">Nocardioides potassii</name>
    <dbReference type="NCBI Taxonomy" id="2911371"/>
    <lineage>
        <taxon>Bacteria</taxon>
        <taxon>Bacillati</taxon>
        <taxon>Actinomycetota</taxon>
        <taxon>Actinomycetes</taxon>
        <taxon>Propionibacteriales</taxon>
        <taxon>Nocardioidaceae</taxon>
        <taxon>Nocardioides</taxon>
    </lineage>
</organism>
<feature type="domain" description="Radical SAM core" evidence="7">
    <location>
        <begin position="178"/>
        <end position="398"/>
    </location>
</feature>
<evidence type="ECO:0000256" key="4">
    <source>
        <dbReference type="ARBA" id="ARBA00023004"/>
    </source>
</evidence>
<feature type="domain" description="B12-binding" evidence="6">
    <location>
        <begin position="7"/>
        <end position="148"/>
    </location>
</feature>
<keyword evidence="9" id="KW-1185">Reference proteome</keyword>
<dbReference type="EMBL" id="JAKJHZ010000006">
    <property type="protein sequence ID" value="MCF6377991.1"/>
    <property type="molecule type" value="Genomic_DNA"/>
</dbReference>
<dbReference type="InterPro" id="IPR006158">
    <property type="entry name" value="Cobalamin-bd"/>
</dbReference>
<keyword evidence="3" id="KW-0479">Metal-binding</keyword>
<dbReference type="InterPro" id="IPR023404">
    <property type="entry name" value="rSAM_horseshoe"/>
</dbReference>
<dbReference type="SFLD" id="SFLDG01123">
    <property type="entry name" value="methyltransferase_(Class_B)"/>
    <property type="match status" value="1"/>
</dbReference>
<dbReference type="Pfam" id="PF02310">
    <property type="entry name" value="B12-binding"/>
    <property type="match status" value="1"/>
</dbReference>
<dbReference type="Gene3D" id="3.80.30.20">
    <property type="entry name" value="tm_1862 like domain"/>
    <property type="match status" value="1"/>
</dbReference>
<evidence type="ECO:0000313" key="9">
    <source>
        <dbReference type="Proteomes" id="UP001201161"/>
    </source>
</evidence>
<evidence type="ECO:0000259" key="7">
    <source>
        <dbReference type="PROSITE" id="PS51918"/>
    </source>
</evidence>
<evidence type="ECO:0000256" key="1">
    <source>
        <dbReference type="ARBA" id="ARBA00001966"/>
    </source>
</evidence>
<dbReference type="InterPro" id="IPR034466">
    <property type="entry name" value="Methyltransferase_Class_B"/>
</dbReference>
<comment type="cofactor">
    <cofactor evidence="1">
        <name>[4Fe-4S] cluster</name>
        <dbReference type="ChEBI" id="CHEBI:49883"/>
    </cofactor>
</comment>
<comment type="caution">
    <text evidence="8">The sequence shown here is derived from an EMBL/GenBank/DDBJ whole genome shotgun (WGS) entry which is preliminary data.</text>
</comment>
<dbReference type="SFLD" id="SFLDG01082">
    <property type="entry name" value="B12-binding_domain_containing"/>
    <property type="match status" value="1"/>
</dbReference>
<dbReference type="PROSITE" id="PS51918">
    <property type="entry name" value="RADICAL_SAM"/>
    <property type="match status" value="1"/>
</dbReference>
<dbReference type="InterPro" id="IPR007197">
    <property type="entry name" value="rSAM"/>
</dbReference>
<dbReference type="InterPro" id="IPR058240">
    <property type="entry name" value="rSAM_sf"/>
</dbReference>